<dbReference type="PATRIC" id="fig|1218493.3.peg.1419"/>
<evidence type="ECO:0000259" key="3">
    <source>
        <dbReference type="Pfam" id="PF13529"/>
    </source>
</evidence>
<reference evidence="4 5" key="1">
    <citation type="submission" date="2014-12" db="EMBL/GenBank/DDBJ databases">
        <title>Comparative genomics of the lactic acid bacteria isolated from the honey bee gut.</title>
        <authorList>
            <person name="Ellegaard K.M."/>
            <person name="Tamarit D."/>
            <person name="Javelind E."/>
            <person name="Olofsson T."/>
            <person name="Andersson S.G."/>
            <person name="Vasquez A."/>
        </authorList>
    </citation>
    <scope>NUCLEOTIDE SEQUENCE [LARGE SCALE GENOMIC DNA]</scope>
    <source>
        <strain evidence="4 5">Biut2</strain>
    </source>
</reference>
<dbReference type="Gene3D" id="3.90.70.10">
    <property type="entry name" value="Cysteine proteinases"/>
    <property type="match status" value="1"/>
</dbReference>
<feature type="compositionally biased region" description="Polar residues" evidence="1">
    <location>
        <begin position="68"/>
        <end position="81"/>
    </location>
</feature>
<sequence length="342" mass="38667">MKKRYIFWLVFIISLFETQAANTVKADSSGYSEDTTVNAQNNNTNDKNKSDIKNNDNAGSSANDNKTVDSNSDQNKQNTDNETPKKEQNKKTPQVKPKIKQGWIKRGKKKYFYKNNKKVKGLVKLKKYHYLFNKHGVLLSGLRKTPRKSTYSYYMTNGKRSEKSVSTKKAYYWIKKGVVKGIKNYAKCICQRPELPTGCEMTAATMMINFAGKKVSKLKIANETPRSSNPNKGFIGSPYKAYPAGYWVAPGGLKGVVKKYLGKAKIMTSCGLSAIKNKLLHSHLVVVWVNGMDGFSNHALTLTGYHNQQLYYNDPWTGTKAQINSADFISYWSRDGYRALSY</sequence>
<dbReference type="HOGENOM" id="CLU_067297_2_0_9"/>
<dbReference type="InterPro" id="IPR025660">
    <property type="entry name" value="Pept_his_AS"/>
</dbReference>
<keyword evidence="2" id="KW-0732">Signal</keyword>
<name>A0A0F4LBR8_9LACO</name>
<feature type="domain" description="Peptidase C39-like" evidence="3">
    <location>
        <begin position="187"/>
        <end position="316"/>
    </location>
</feature>
<dbReference type="RefSeq" id="WP_045928397.1">
    <property type="nucleotide sequence ID" value="NZ_JBHSZS010000002.1"/>
</dbReference>
<feature type="signal peptide" evidence="2">
    <location>
        <begin position="1"/>
        <end position="20"/>
    </location>
</feature>
<protein>
    <recommendedName>
        <fullName evidence="3">Peptidase C39-like domain-containing protein</fullName>
    </recommendedName>
</protein>
<dbReference type="PROSITE" id="PS00639">
    <property type="entry name" value="THIOL_PROTEASE_HIS"/>
    <property type="match status" value="1"/>
</dbReference>
<evidence type="ECO:0000256" key="2">
    <source>
        <dbReference type="SAM" id="SignalP"/>
    </source>
</evidence>
<evidence type="ECO:0000313" key="4">
    <source>
        <dbReference type="EMBL" id="KJY54986.1"/>
    </source>
</evidence>
<feature type="compositionally biased region" description="Low complexity" evidence="1">
    <location>
        <begin position="34"/>
        <end position="45"/>
    </location>
</feature>
<evidence type="ECO:0000256" key="1">
    <source>
        <dbReference type="SAM" id="MobiDB-lite"/>
    </source>
</evidence>
<feature type="chain" id="PRO_5039596820" description="Peptidase C39-like domain-containing protein" evidence="2">
    <location>
        <begin position="21"/>
        <end position="342"/>
    </location>
</feature>
<organism evidence="4 5">
    <name type="scientific">Lactobacillus kullabergensis</name>
    <dbReference type="NCBI Taxonomy" id="1218493"/>
    <lineage>
        <taxon>Bacteria</taxon>
        <taxon>Bacillati</taxon>
        <taxon>Bacillota</taxon>
        <taxon>Bacilli</taxon>
        <taxon>Lactobacillales</taxon>
        <taxon>Lactobacillaceae</taxon>
        <taxon>Lactobacillus</taxon>
    </lineage>
</organism>
<comment type="caution">
    <text evidence="4">The sequence shown here is derived from an EMBL/GenBank/DDBJ whole genome shotgun (WGS) entry which is preliminary data.</text>
</comment>
<dbReference type="PANTHER" id="PTHR37806:SF1">
    <property type="entry name" value="PEPTIDASE C39-LIKE DOMAIN-CONTAINING PROTEIN"/>
    <property type="match status" value="1"/>
</dbReference>
<dbReference type="PANTHER" id="PTHR37806">
    <property type="entry name" value="LMO0724 PROTEIN"/>
    <property type="match status" value="1"/>
</dbReference>
<feature type="compositionally biased region" description="Low complexity" evidence="1">
    <location>
        <begin position="55"/>
        <end position="65"/>
    </location>
</feature>
<dbReference type="Proteomes" id="UP000033533">
    <property type="component" value="Unassembled WGS sequence"/>
</dbReference>
<dbReference type="InterPro" id="IPR039564">
    <property type="entry name" value="Peptidase_C39-like"/>
</dbReference>
<proteinExistence type="predicted"/>
<feature type="region of interest" description="Disordered" evidence="1">
    <location>
        <begin position="26"/>
        <end position="100"/>
    </location>
</feature>
<evidence type="ECO:0000313" key="5">
    <source>
        <dbReference type="Proteomes" id="UP000033533"/>
    </source>
</evidence>
<dbReference type="EMBL" id="JXBY01000021">
    <property type="protein sequence ID" value="KJY54986.1"/>
    <property type="molecule type" value="Genomic_DNA"/>
</dbReference>
<dbReference type="STRING" id="1218493.JF76_13570"/>
<accession>A0A0F4LBR8</accession>
<dbReference type="Pfam" id="PF13529">
    <property type="entry name" value="Peptidase_C39_2"/>
    <property type="match status" value="1"/>
</dbReference>
<dbReference type="AlphaFoldDB" id="A0A0F4LBR8"/>
<gene>
    <name evidence="4" type="ORF">JF76_13570</name>
</gene>